<comment type="caution">
    <text evidence="3">The sequence shown here is derived from an EMBL/GenBank/DDBJ whole genome shotgun (WGS) entry which is preliminary data.</text>
</comment>
<dbReference type="PANTHER" id="PTHR34351:SF1">
    <property type="entry name" value="SLR1927 PROTEIN"/>
    <property type="match status" value="1"/>
</dbReference>
<evidence type="ECO:0000313" key="3">
    <source>
        <dbReference type="EMBL" id="MQN02036.1"/>
    </source>
</evidence>
<protein>
    <submittedName>
        <fullName evidence="3">DUF58 domain-containing protein</fullName>
    </submittedName>
</protein>
<evidence type="ECO:0000259" key="2">
    <source>
        <dbReference type="Pfam" id="PF01882"/>
    </source>
</evidence>
<keyword evidence="1" id="KW-0472">Membrane</keyword>
<evidence type="ECO:0000256" key="1">
    <source>
        <dbReference type="SAM" id="Phobius"/>
    </source>
</evidence>
<dbReference type="EMBL" id="VOGC01000007">
    <property type="protein sequence ID" value="MQN02036.1"/>
    <property type="molecule type" value="Genomic_DNA"/>
</dbReference>
<accession>A0A6N7J0A8</accession>
<dbReference type="PANTHER" id="PTHR34351">
    <property type="entry name" value="SLR1927 PROTEIN-RELATED"/>
    <property type="match status" value="1"/>
</dbReference>
<proteinExistence type="predicted"/>
<dbReference type="Proteomes" id="UP000460257">
    <property type="component" value="Unassembled WGS sequence"/>
</dbReference>
<name>A0A6N7J0A8_9FIRM</name>
<gene>
    <name evidence="3" type="ORF">FRC54_09090</name>
</gene>
<dbReference type="AlphaFoldDB" id="A0A6N7J0A8"/>
<feature type="transmembrane region" description="Helical" evidence="1">
    <location>
        <begin position="6"/>
        <end position="27"/>
    </location>
</feature>
<reference evidence="3" key="1">
    <citation type="journal article" date="2020" name="Appl. Environ. Microbiol.">
        <title>Medium-Chain Fatty Acid Synthesis by 'Candidatus Weimeria bifida' gen. nov., sp. nov., and 'Candidatus Pseudoramibacter fermentans' sp. nov.</title>
        <authorList>
            <person name="Scarborough M.J."/>
            <person name="Myers K.S."/>
            <person name="Donohue T.J."/>
            <person name="Noguera D.R."/>
        </authorList>
    </citation>
    <scope>NUCLEOTIDE SEQUENCE</scope>
    <source>
        <strain evidence="3">LCO1.1</strain>
    </source>
</reference>
<evidence type="ECO:0000313" key="4">
    <source>
        <dbReference type="Proteomes" id="UP000460257"/>
    </source>
</evidence>
<keyword evidence="1" id="KW-0812">Transmembrane</keyword>
<keyword evidence="1" id="KW-1133">Transmembrane helix</keyword>
<dbReference type="InterPro" id="IPR002881">
    <property type="entry name" value="DUF58"/>
</dbReference>
<organism evidence="3 4">
    <name type="scientific">Candidatus Weimeria bifida</name>
    <dbReference type="NCBI Taxonomy" id="2599074"/>
    <lineage>
        <taxon>Bacteria</taxon>
        <taxon>Bacillati</taxon>
        <taxon>Bacillota</taxon>
        <taxon>Clostridia</taxon>
        <taxon>Lachnospirales</taxon>
        <taxon>Lachnospiraceae</taxon>
        <taxon>Candidatus Weimeria</taxon>
    </lineage>
</organism>
<sequence length="326" mass="37809">MKKILFFLLIVLTWYLAGMYRFFPLLLLCMIELLVIPAGLIFCHILASHISCSFAAEKLWLESGNPGTLEIDIKNSGRLPVTHIAIYISFKYAFDKKRTKRILITSVGKDSQRETLEINAPYAGLINISIRRIRVYDWFSLFSARKKTPQTIEAAIFPPEQAMEADLPSHPDNQLDSGDNTLVSNGIEMSHELRDIHEYRPGDMARHIHWNLSARSDKTWVKEYEAYNEDTAEIFLDPSEEPFVSAEDFESFITSLSDTIFGLLQQSARVIVHWQEPGKNEPVEMQADSAEKCREILYKLYQTQHFHSKIRIWNRNYEEETYIHTN</sequence>
<dbReference type="Pfam" id="PF01882">
    <property type="entry name" value="DUF58"/>
    <property type="match status" value="1"/>
</dbReference>
<feature type="domain" description="DUF58" evidence="2">
    <location>
        <begin position="196"/>
        <end position="240"/>
    </location>
</feature>
<keyword evidence="4" id="KW-1185">Reference proteome</keyword>